<dbReference type="KEGG" id="wdi:H9L19_03170"/>
<evidence type="ECO:0000256" key="2">
    <source>
        <dbReference type="ARBA" id="ARBA00022692"/>
    </source>
</evidence>
<keyword evidence="4 5" id="KW-0472">Membrane</keyword>
<keyword evidence="7" id="KW-1185">Reference proteome</keyword>
<dbReference type="PANTHER" id="PTHR37815">
    <property type="entry name" value="UPF0397 PROTEIN BC_2624-RELATED"/>
    <property type="match status" value="1"/>
</dbReference>
<dbReference type="Pfam" id="PF07155">
    <property type="entry name" value="ECF-ribofla_trS"/>
    <property type="match status" value="1"/>
</dbReference>
<keyword evidence="2 5" id="KW-0812">Transmembrane</keyword>
<sequence length="182" mass="19576">MKLSTRSVVAIGISAAVFFILFKFIAIPTGIPNTQINVAEAWLSLVAAIFGPIVAGLVALIGHSLNDAVSYGAIWWSWVIADTAFGLILGFGLRYLKLGAGQLTTWKLIGFNLWQLLANVLAWSVIAPLGDILIYSEPANKVFLQGFVATGINFISILIIGTLLLVGYSRTKIQQGALTRDK</sequence>
<protein>
    <recommendedName>
        <fullName evidence="5">UPF0397 protein H9L19_03170</fullName>
    </recommendedName>
</protein>
<dbReference type="GO" id="GO:0005886">
    <property type="term" value="C:plasma membrane"/>
    <property type="evidence" value="ECO:0007669"/>
    <property type="project" value="UniProtKB-SubCell"/>
</dbReference>
<evidence type="ECO:0000256" key="5">
    <source>
        <dbReference type="HAMAP-Rule" id="MF_01572"/>
    </source>
</evidence>
<feature type="transmembrane region" description="Helical" evidence="5">
    <location>
        <begin position="38"/>
        <end position="61"/>
    </location>
</feature>
<proteinExistence type="inferred from homology"/>
<evidence type="ECO:0000313" key="7">
    <source>
        <dbReference type="Proteomes" id="UP000515800"/>
    </source>
</evidence>
<dbReference type="EMBL" id="CP060724">
    <property type="protein sequence ID" value="QNN75873.1"/>
    <property type="molecule type" value="Genomic_DNA"/>
</dbReference>
<keyword evidence="1 5" id="KW-1003">Cell membrane</keyword>
<dbReference type="InterPro" id="IPR022914">
    <property type="entry name" value="UPF0397"/>
</dbReference>
<reference evidence="6 7" key="1">
    <citation type="submission" date="2020-08" db="EMBL/GenBank/DDBJ databases">
        <title>Genome sequence of Weissella diestrammenae KACC 16890T.</title>
        <authorList>
            <person name="Hyun D.-W."/>
            <person name="Bae J.-W."/>
        </authorList>
    </citation>
    <scope>NUCLEOTIDE SEQUENCE [LARGE SCALE GENOMIC DNA]</scope>
    <source>
        <strain evidence="6 7">KACC 16890</strain>
    </source>
</reference>
<keyword evidence="3 5" id="KW-1133">Transmembrane helix</keyword>
<dbReference type="HAMAP" id="MF_01572">
    <property type="entry name" value="UPF0397"/>
    <property type="match status" value="1"/>
</dbReference>
<evidence type="ECO:0000256" key="1">
    <source>
        <dbReference type="ARBA" id="ARBA00022475"/>
    </source>
</evidence>
<dbReference type="AlphaFoldDB" id="A0A7G9T6Z8"/>
<dbReference type="RefSeq" id="WP_187529701.1">
    <property type="nucleotide sequence ID" value="NZ_CP060724.1"/>
</dbReference>
<accession>A0A7G9T6Z8</accession>
<gene>
    <name evidence="6" type="ORF">H9L19_03170</name>
</gene>
<feature type="transmembrane region" description="Helical" evidence="5">
    <location>
        <begin position="6"/>
        <end position="26"/>
    </location>
</feature>
<evidence type="ECO:0000256" key="4">
    <source>
        <dbReference type="ARBA" id="ARBA00023136"/>
    </source>
</evidence>
<dbReference type="Gene3D" id="1.10.1760.20">
    <property type="match status" value="1"/>
</dbReference>
<organism evidence="6 7">
    <name type="scientific">Weissella diestrammenae</name>
    <dbReference type="NCBI Taxonomy" id="1162633"/>
    <lineage>
        <taxon>Bacteria</taxon>
        <taxon>Bacillati</taxon>
        <taxon>Bacillota</taxon>
        <taxon>Bacilli</taxon>
        <taxon>Lactobacillales</taxon>
        <taxon>Lactobacillaceae</taxon>
        <taxon>Weissella</taxon>
    </lineage>
</organism>
<name>A0A7G9T6Z8_9LACO</name>
<dbReference type="Proteomes" id="UP000515800">
    <property type="component" value="Chromosome"/>
</dbReference>
<comment type="subcellular location">
    <subcellularLocation>
        <location evidence="5">Cell membrane</location>
        <topology evidence="5">Multi-pass membrane protein</topology>
    </subcellularLocation>
</comment>
<dbReference type="PANTHER" id="PTHR37815:SF3">
    <property type="entry name" value="UPF0397 PROTEIN SPR0429"/>
    <property type="match status" value="1"/>
</dbReference>
<comment type="similarity">
    <text evidence="5">Belongs to the UPF0397 family.</text>
</comment>
<dbReference type="InterPro" id="IPR009825">
    <property type="entry name" value="ECF_substrate-spec-like"/>
</dbReference>
<dbReference type="NCBIfam" id="NF010182">
    <property type="entry name" value="PRK13661.1"/>
    <property type="match status" value="1"/>
</dbReference>
<feature type="transmembrane region" description="Helical" evidence="5">
    <location>
        <begin position="108"/>
        <end position="130"/>
    </location>
</feature>
<evidence type="ECO:0000313" key="6">
    <source>
        <dbReference type="EMBL" id="QNN75873.1"/>
    </source>
</evidence>
<feature type="transmembrane region" description="Helical" evidence="5">
    <location>
        <begin position="73"/>
        <end position="96"/>
    </location>
</feature>
<feature type="transmembrane region" description="Helical" evidence="5">
    <location>
        <begin position="142"/>
        <end position="166"/>
    </location>
</feature>
<evidence type="ECO:0000256" key="3">
    <source>
        <dbReference type="ARBA" id="ARBA00022989"/>
    </source>
</evidence>